<dbReference type="EMBL" id="JAHCDA010000002">
    <property type="protein sequence ID" value="MBS7811802.1"/>
    <property type="molecule type" value="Genomic_DNA"/>
</dbReference>
<dbReference type="CDD" id="cd04301">
    <property type="entry name" value="NAT_SF"/>
    <property type="match status" value="1"/>
</dbReference>
<evidence type="ECO:0000259" key="1">
    <source>
        <dbReference type="PROSITE" id="PS51186"/>
    </source>
</evidence>
<sequence>MSDFSHDSQGEDILVARSAADDILGFVSVWAPDAFIHMLYVRREWRGMGVGKALLAALPGWPERSYRLKCLTRSTEARLFYLCQGFVATGCGTSPEGDYEELTRLRIA</sequence>
<comment type="caution">
    <text evidence="2">The sequence shown here is derived from an EMBL/GenBank/DDBJ whole genome shotgun (WGS) entry which is preliminary data.</text>
</comment>
<protein>
    <submittedName>
        <fullName evidence="2">GNAT family N-acetyltransferase</fullName>
    </submittedName>
</protein>
<dbReference type="Gene3D" id="3.40.630.30">
    <property type="match status" value="1"/>
</dbReference>
<reference evidence="2 3" key="1">
    <citation type="submission" date="2021-05" db="EMBL/GenBank/DDBJ databases">
        <title>Roseococcus sp. XZZS9, whole genome shotgun sequencing project.</title>
        <authorList>
            <person name="Zhao G."/>
            <person name="Shen L."/>
        </authorList>
    </citation>
    <scope>NUCLEOTIDE SEQUENCE [LARGE SCALE GENOMIC DNA]</scope>
    <source>
        <strain evidence="2 3">XZZS9</strain>
    </source>
</reference>
<dbReference type="PROSITE" id="PS51186">
    <property type="entry name" value="GNAT"/>
    <property type="match status" value="1"/>
</dbReference>
<evidence type="ECO:0000313" key="3">
    <source>
        <dbReference type="Proteomes" id="UP000766336"/>
    </source>
</evidence>
<proteinExistence type="predicted"/>
<dbReference type="SUPFAM" id="SSF55729">
    <property type="entry name" value="Acyl-CoA N-acyltransferases (Nat)"/>
    <property type="match status" value="1"/>
</dbReference>
<dbReference type="Proteomes" id="UP000766336">
    <property type="component" value="Unassembled WGS sequence"/>
</dbReference>
<dbReference type="Pfam" id="PF13508">
    <property type="entry name" value="Acetyltransf_7"/>
    <property type="match status" value="1"/>
</dbReference>
<organism evidence="2 3">
    <name type="scientific">Roseococcus pinisoli</name>
    <dbReference type="NCBI Taxonomy" id="2835040"/>
    <lineage>
        <taxon>Bacteria</taxon>
        <taxon>Pseudomonadati</taxon>
        <taxon>Pseudomonadota</taxon>
        <taxon>Alphaproteobacteria</taxon>
        <taxon>Acetobacterales</taxon>
        <taxon>Roseomonadaceae</taxon>
        <taxon>Roseococcus</taxon>
    </lineage>
</organism>
<feature type="domain" description="N-acetyltransferase" evidence="1">
    <location>
        <begin position="1"/>
        <end position="105"/>
    </location>
</feature>
<name>A0ABS5QE38_9PROT</name>
<keyword evidence="3" id="KW-1185">Reference proteome</keyword>
<dbReference type="InterPro" id="IPR016181">
    <property type="entry name" value="Acyl_CoA_acyltransferase"/>
</dbReference>
<evidence type="ECO:0000313" key="2">
    <source>
        <dbReference type="EMBL" id="MBS7811802.1"/>
    </source>
</evidence>
<accession>A0ABS5QE38</accession>
<dbReference type="InterPro" id="IPR000182">
    <property type="entry name" value="GNAT_dom"/>
</dbReference>
<gene>
    <name evidence="2" type="ORF">KHU32_12710</name>
</gene>